<dbReference type="SUPFAM" id="SSF48300">
    <property type="entry name" value="Ribosomal protein L7/12, oligomerisation (N-terminal) domain"/>
    <property type="match status" value="1"/>
</dbReference>
<sequence>MMRIEEKKEKVKWLRENFLKSSASFIVDYRGLKVDELTQLRRKLKECKGALHVVKNTLARRGAEQADLKELNSLFVGPTGIIFTLGEEPVAPARIIKEFMEEHSNLKIKGGILAKKLLDTEKVISLASLPDRNSLMAQFLSQLTLPLVQFMVALTSPLQNFLFIINSIIDQKKGGSSMATTPKQKTEDKKESRKEIIIKAIEEMNILELSELVKELEEKFGVKATVPQVAVATAPSKEEEAKEEKTEFDVILSEVGSKKIQVIKEVRKLTSLGLKEAKDLVESAPKPIKQAVSKEEAQKIKETLEAVGAKVELK</sequence>
<evidence type="ECO:0000259" key="7">
    <source>
        <dbReference type="Pfam" id="PF00542"/>
    </source>
</evidence>
<evidence type="ECO:0000256" key="1">
    <source>
        <dbReference type="ARBA" id="ARBA00007197"/>
    </source>
</evidence>
<dbReference type="EMBL" id="QMQA01000109">
    <property type="protein sequence ID" value="RLE13221.1"/>
    <property type="molecule type" value="Genomic_DNA"/>
</dbReference>
<dbReference type="HAMAP" id="MF_00362">
    <property type="entry name" value="Ribosomal_uL10"/>
    <property type="match status" value="1"/>
</dbReference>
<dbReference type="GO" id="GO:0022625">
    <property type="term" value="C:cytosolic large ribosomal subunit"/>
    <property type="evidence" value="ECO:0007669"/>
    <property type="project" value="TreeGrafter"/>
</dbReference>
<proteinExistence type="inferred from homology"/>
<dbReference type="PANTHER" id="PTHR45987:SF4">
    <property type="entry name" value="LARGE RIBOSOMAL SUBUNIT PROTEIN BL12M"/>
    <property type="match status" value="1"/>
</dbReference>
<dbReference type="InterPro" id="IPR013823">
    <property type="entry name" value="Ribosomal_bL12_C"/>
</dbReference>
<comment type="function">
    <text evidence="5">Forms part of the ribosomal stalk, playing a central role in the interaction of the ribosome with GTP-bound translation factors.</text>
</comment>
<gene>
    <name evidence="5" type="primary">rplJ</name>
    <name evidence="6" type="synonym">rplL</name>
    <name evidence="9" type="ORF">DRJ04_04700</name>
</gene>
<feature type="domain" description="Large ribosomal subunit protein bL12 oligomerization" evidence="8">
    <location>
        <begin position="194"/>
        <end position="237"/>
    </location>
</feature>
<dbReference type="InterPro" id="IPR036235">
    <property type="entry name" value="Ribosomal_bL12_oligo_N_sf"/>
</dbReference>
<dbReference type="Gene3D" id="1.20.5.710">
    <property type="entry name" value="Single helix bin"/>
    <property type="match status" value="1"/>
</dbReference>
<feature type="domain" description="Large ribosomal subunit protein bL12 C-terminal" evidence="7">
    <location>
        <begin position="248"/>
        <end position="314"/>
    </location>
</feature>
<keyword evidence="5" id="KW-0699">rRNA-binding</keyword>
<evidence type="ECO:0000256" key="3">
    <source>
        <dbReference type="ARBA" id="ARBA00022980"/>
    </source>
</evidence>
<dbReference type="NCBIfam" id="NF000955">
    <property type="entry name" value="PRK00099.1-1"/>
    <property type="match status" value="1"/>
</dbReference>
<evidence type="ECO:0000259" key="8">
    <source>
        <dbReference type="Pfam" id="PF16320"/>
    </source>
</evidence>
<reference evidence="9 10" key="1">
    <citation type="submission" date="2018-06" db="EMBL/GenBank/DDBJ databases">
        <title>Extensive metabolic versatility and redundancy in microbially diverse, dynamic hydrothermal sediments.</title>
        <authorList>
            <person name="Dombrowski N."/>
            <person name="Teske A."/>
            <person name="Baker B.J."/>
        </authorList>
    </citation>
    <scope>NUCLEOTIDE SEQUENCE [LARGE SCALE GENOMIC DNA]</scope>
    <source>
        <strain evidence="9">B3_G15</strain>
    </source>
</reference>
<name>A0A662DG00_UNCAE</name>
<keyword evidence="5" id="KW-0694">RNA-binding</keyword>
<dbReference type="SUPFAM" id="SSF54736">
    <property type="entry name" value="ClpS-like"/>
    <property type="match status" value="1"/>
</dbReference>
<evidence type="ECO:0000256" key="5">
    <source>
        <dbReference type="HAMAP-Rule" id="MF_00362"/>
    </source>
</evidence>
<dbReference type="Gene3D" id="6.10.250.290">
    <property type="match status" value="1"/>
</dbReference>
<dbReference type="Pfam" id="PF00542">
    <property type="entry name" value="Ribosomal_L12"/>
    <property type="match status" value="1"/>
</dbReference>
<dbReference type="InterPro" id="IPR022973">
    <property type="entry name" value="Ribosomal_uL10_bac"/>
</dbReference>
<dbReference type="InterPro" id="IPR001790">
    <property type="entry name" value="Ribosomal_uL10"/>
</dbReference>
<comment type="subunit">
    <text evidence="6">Homodimer. Part of the ribosomal stalk of the 50S ribosomal subunit. Forms a multimeric L10(L12)X complex, where L10 forms an elongated spine to which 2 to 4 L12 dimers bind in a sequential fashion. Binds GTP-bound translation factors.</text>
</comment>
<dbReference type="Gene3D" id="3.30.70.1730">
    <property type="match status" value="1"/>
</dbReference>
<comment type="subunit">
    <text evidence="5">Part of the ribosomal stalk of the 50S ribosomal subunit. The N-terminus interacts with L11 and the large rRNA to form the base of the stalk. The C-terminus forms an elongated spine to which L12 dimers bind in a sequential fashion forming a multimeric L10(L12)X complex.</text>
</comment>
<dbReference type="InterPro" id="IPR014719">
    <property type="entry name" value="Ribosomal_bL12_C/ClpS-like"/>
</dbReference>
<dbReference type="InterPro" id="IPR000206">
    <property type="entry name" value="Ribosomal_bL12"/>
</dbReference>
<keyword evidence="3 6" id="KW-0689">Ribosomal protein</keyword>
<dbReference type="Pfam" id="PF16320">
    <property type="entry name" value="Ribosomal_L12_N"/>
    <property type="match status" value="1"/>
</dbReference>
<dbReference type="Gene3D" id="3.30.1390.10">
    <property type="match status" value="1"/>
</dbReference>
<evidence type="ECO:0000256" key="6">
    <source>
        <dbReference type="HAMAP-Rule" id="MF_00368"/>
    </source>
</evidence>
<dbReference type="Pfam" id="PF00466">
    <property type="entry name" value="Ribosomal_L10"/>
    <property type="match status" value="1"/>
</dbReference>
<evidence type="ECO:0000313" key="9">
    <source>
        <dbReference type="EMBL" id="RLE13221.1"/>
    </source>
</evidence>
<evidence type="ECO:0000256" key="4">
    <source>
        <dbReference type="ARBA" id="ARBA00023274"/>
    </source>
</evidence>
<dbReference type="GO" id="GO:0003729">
    <property type="term" value="F:mRNA binding"/>
    <property type="evidence" value="ECO:0007669"/>
    <property type="project" value="TreeGrafter"/>
</dbReference>
<comment type="function">
    <text evidence="6">Forms part of the ribosomal stalk which helps the ribosome interact with GTP-bound translation factors. Is thus essential for accurate translation.</text>
</comment>
<dbReference type="GO" id="GO:0003735">
    <property type="term" value="F:structural constituent of ribosome"/>
    <property type="evidence" value="ECO:0007669"/>
    <property type="project" value="InterPro"/>
</dbReference>
<dbReference type="InterPro" id="IPR047865">
    <property type="entry name" value="Ribosomal_uL10_bac_type"/>
</dbReference>
<accession>A0A662DG00</accession>
<dbReference type="CDD" id="cd05797">
    <property type="entry name" value="Ribosomal_L10"/>
    <property type="match status" value="1"/>
</dbReference>
<comment type="similarity">
    <text evidence="2 5">Belongs to the universal ribosomal protein uL10 family.</text>
</comment>
<comment type="caution">
    <text evidence="9">The sequence shown here is derived from an EMBL/GenBank/DDBJ whole genome shotgun (WGS) entry which is preliminary data.</text>
</comment>
<dbReference type="PANTHER" id="PTHR45987">
    <property type="entry name" value="39S RIBOSOMAL PROTEIN L12"/>
    <property type="match status" value="1"/>
</dbReference>
<dbReference type="GO" id="GO:0006412">
    <property type="term" value="P:translation"/>
    <property type="evidence" value="ECO:0007669"/>
    <property type="project" value="UniProtKB-UniRule"/>
</dbReference>
<dbReference type="SUPFAM" id="SSF160369">
    <property type="entry name" value="Ribosomal protein L10-like"/>
    <property type="match status" value="1"/>
</dbReference>
<dbReference type="AlphaFoldDB" id="A0A662DG00"/>
<dbReference type="CDD" id="cd00387">
    <property type="entry name" value="Ribosomal_L7_L12"/>
    <property type="match status" value="1"/>
</dbReference>
<comment type="similarity">
    <text evidence="1 6">Belongs to the bacterial ribosomal protein bL12 family.</text>
</comment>
<dbReference type="NCBIfam" id="TIGR00855">
    <property type="entry name" value="L12"/>
    <property type="match status" value="1"/>
</dbReference>
<protein>
    <recommendedName>
        <fullName evidence="5 6">Multifunctional fusion protein</fullName>
    </recommendedName>
    <domain>
        <recommendedName>
            <fullName evidence="5">Large ribosomal subunit protein uL10</fullName>
        </recommendedName>
    </domain>
    <domain>
        <recommendedName>
            <fullName evidence="6">Large ribosomal subunit protein bL12</fullName>
        </recommendedName>
    </domain>
</protein>
<evidence type="ECO:0000313" key="10">
    <source>
        <dbReference type="Proteomes" id="UP000280417"/>
    </source>
</evidence>
<dbReference type="GO" id="GO:0070180">
    <property type="term" value="F:large ribosomal subunit rRNA binding"/>
    <property type="evidence" value="ECO:0007669"/>
    <property type="project" value="UniProtKB-UniRule"/>
</dbReference>
<organism evidence="9 10">
    <name type="scientific">Aerophobetes bacterium</name>
    <dbReference type="NCBI Taxonomy" id="2030807"/>
    <lineage>
        <taxon>Bacteria</taxon>
        <taxon>Candidatus Aerophobota</taxon>
    </lineage>
</organism>
<dbReference type="Proteomes" id="UP000280417">
    <property type="component" value="Unassembled WGS sequence"/>
</dbReference>
<dbReference type="FunFam" id="3.30.1390.10:FF:000001">
    <property type="entry name" value="50S ribosomal protein L7/L12"/>
    <property type="match status" value="1"/>
</dbReference>
<evidence type="ECO:0000256" key="2">
    <source>
        <dbReference type="ARBA" id="ARBA00008889"/>
    </source>
</evidence>
<dbReference type="HAMAP" id="MF_00368">
    <property type="entry name" value="Ribosomal_bL12"/>
    <property type="match status" value="1"/>
</dbReference>
<dbReference type="InterPro" id="IPR043141">
    <property type="entry name" value="Ribosomal_uL10-like_sf"/>
</dbReference>
<dbReference type="InterPro" id="IPR008932">
    <property type="entry name" value="Ribosomal_bL12_oligo"/>
</dbReference>
<keyword evidence="4 6" id="KW-0687">Ribonucleoprotein</keyword>